<protein>
    <submittedName>
        <fullName evidence="7">Putative phosphate permease</fullName>
    </submittedName>
</protein>
<dbReference type="GO" id="GO:0035435">
    <property type="term" value="P:phosphate ion transmembrane transport"/>
    <property type="evidence" value="ECO:0007669"/>
    <property type="project" value="TreeGrafter"/>
</dbReference>
<evidence type="ECO:0000256" key="5">
    <source>
        <dbReference type="ARBA" id="ARBA00023136"/>
    </source>
</evidence>
<keyword evidence="2" id="KW-0813">Transport</keyword>
<dbReference type="PANTHER" id="PTHR11101:SF80">
    <property type="entry name" value="PHOSPHATE TRANSPORTER"/>
    <property type="match status" value="1"/>
</dbReference>
<feature type="transmembrane region" description="Helical" evidence="6">
    <location>
        <begin position="36"/>
        <end position="53"/>
    </location>
</feature>
<sequence length="319" mass="33485">MFSPSLISGIILGWALGANDAANCFATAVSTRAVKYSTAITIIAVFVMLGALIDGDKGIDKLSSYAYSSGIESPAYAFIVMLAAAITVIIMTVLRYPVSTSQSIIGSILGTASVIGKADFSATLQFFGAWFATPLGAAAIGFLIYKLIEKYLESRIMEFAYYDRFIKTGYIIAGAFSAYSLGANNVANVFSVYAGRLGLIDTGNAQLIGGATIALGVLTFSRPVMMTVGEGIAQLSPVSGFVSVLTAGVVVYIYARIGIPVSTSQAIVGAVFGVGLVKGTRAVNYRTIRNILFAWFGTPTIAGVTGYALLSIYRFFAPL</sequence>
<gene>
    <name evidence="7" type="ORF">EAL2_c15520</name>
</gene>
<feature type="transmembrane region" description="Helical" evidence="6">
    <location>
        <begin position="291"/>
        <end position="316"/>
    </location>
</feature>
<evidence type="ECO:0000256" key="6">
    <source>
        <dbReference type="SAM" id="Phobius"/>
    </source>
</evidence>
<evidence type="ECO:0000256" key="4">
    <source>
        <dbReference type="ARBA" id="ARBA00022989"/>
    </source>
</evidence>
<reference evidence="7 8" key="1">
    <citation type="journal article" date="2014" name="Genome Announc.">
        <title>Complete Genome Sequence of Amino Acid-Utilizing Eubacterium acidaminophilum al-2 (DSM 3953).</title>
        <authorList>
            <person name="Poehlein A."/>
            <person name="Andreesen J.R."/>
            <person name="Daniel R."/>
        </authorList>
    </citation>
    <scope>NUCLEOTIDE SEQUENCE [LARGE SCALE GENOMIC DNA]</scope>
    <source>
        <strain evidence="7 8">DSM 3953</strain>
    </source>
</reference>
<dbReference type="PATRIC" id="fig|1286171.3.peg.1502"/>
<dbReference type="Proteomes" id="UP000019591">
    <property type="component" value="Chromosome"/>
</dbReference>
<dbReference type="Pfam" id="PF01384">
    <property type="entry name" value="PHO4"/>
    <property type="match status" value="1"/>
</dbReference>
<evidence type="ECO:0000256" key="1">
    <source>
        <dbReference type="ARBA" id="ARBA00004141"/>
    </source>
</evidence>
<feature type="transmembrane region" description="Helical" evidence="6">
    <location>
        <begin position="205"/>
        <end position="225"/>
    </location>
</feature>
<dbReference type="EMBL" id="CP007452">
    <property type="protein sequence ID" value="AHM56847.1"/>
    <property type="molecule type" value="Genomic_DNA"/>
</dbReference>
<dbReference type="HOGENOM" id="CLU_015355_0_1_9"/>
<evidence type="ECO:0000256" key="3">
    <source>
        <dbReference type="ARBA" id="ARBA00022692"/>
    </source>
</evidence>
<dbReference type="STRING" id="1286171.EAL2_c15520"/>
<feature type="transmembrane region" description="Helical" evidence="6">
    <location>
        <begin position="169"/>
        <end position="193"/>
    </location>
</feature>
<dbReference type="OrthoDB" id="19855at2"/>
<dbReference type="PANTHER" id="PTHR11101">
    <property type="entry name" value="PHOSPHATE TRANSPORTER"/>
    <property type="match status" value="1"/>
</dbReference>
<evidence type="ECO:0000313" key="7">
    <source>
        <dbReference type="EMBL" id="AHM56847.1"/>
    </source>
</evidence>
<dbReference type="RefSeq" id="WP_025435826.1">
    <property type="nucleotide sequence ID" value="NZ_CP007452.1"/>
</dbReference>
<proteinExistence type="predicted"/>
<dbReference type="eggNOG" id="COG0306">
    <property type="taxonomic scope" value="Bacteria"/>
</dbReference>
<keyword evidence="3 6" id="KW-0812">Transmembrane</keyword>
<organism evidence="7 8">
    <name type="scientific">Peptoclostridium acidaminophilum DSM 3953</name>
    <dbReference type="NCBI Taxonomy" id="1286171"/>
    <lineage>
        <taxon>Bacteria</taxon>
        <taxon>Bacillati</taxon>
        <taxon>Bacillota</taxon>
        <taxon>Clostridia</taxon>
        <taxon>Peptostreptococcales</taxon>
        <taxon>Peptoclostridiaceae</taxon>
        <taxon>Peptoclostridium</taxon>
    </lineage>
</organism>
<feature type="transmembrane region" description="Helical" evidence="6">
    <location>
        <begin position="74"/>
        <end position="94"/>
    </location>
</feature>
<keyword evidence="8" id="KW-1185">Reference proteome</keyword>
<feature type="transmembrane region" description="Helical" evidence="6">
    <location>
        <begin position="261"/>
        <end position="279"/>
    </location>
</feature>
<dbReference type="GO" id="GO:0016020">
    <property type="term" value="C:membrane"/>
    <property type="evidence" value="ECO:0007669"/>
    <property type="project" value="UniProtKB-SubCell"/>
</dbReference>
<dbReference type="GO" id="GO:0005315">
    <property type="term" value="F:phosphate transmembrane transporter activity"/>
    <property type="evidence" value="ECO:0007669"/>
    <property type="project" value="InterPro"/>
</dbReference>
<feature type="transmembrane region" description="Helical" evidence="6">
    <location>
        <begin position="127"/>
        <end position="148"/>
    </location>
</feature>
<accession>W8TKV7</accession>
<name>W8TKV7_PEPAC</name>
<feature type="transmembrane region" description="Helical" evidence="6">
    <location>
        <begin position="237"/>
        <end position="255"/>
    </location>
</feature>
<dbReference type="InterPro" id="IPR001204">
    <property type="entry name" value="Phos_transporter"/>
</dbReference>
<comment type="subcellular location">
    <subcellularLocation>
        <location evidence="1">Membrane</location>
        <topology evidence="1">Multi-pass membrane protein</topology>
    </subcellularLocation>
</comment>
<dbReference type="AlphaFoldDB" id="W8TKV7"/>
<keyword evidence="4 6" id="KW-1133">Transmembrane helix</keyword>
<evidence type="ECO:0000256" key="2">
    <source>
        <dbReference type="ARBA" id="ARBA00022448"/>
    </source>
</evidence>
<keyword evidence="5 6" id="KW-0472">Membrane</keyword>
<dbReference type="KEGG" id="eac:EAL2_c15520"/>
<evidence type="ECO:0000313" key="8">
    <source>
        <dbReference type="Proteomes" id="UP000019591"/>
    </source>
</evidence>